<dbReference type="AlphaFoldDB" id="A0A8R7P368"/>
<dbReference type="Gramene" id="TuG1812G0100002711.01.T07">
    <property type="protein sequence ID" value="TuG1812G0100002711.01.T07"/>
    <property type="gene ID" value="TuG1812G0100002711.01"/>
</dbReference>
<feature type="region of interest" description="Disordered" evidence="1">
    <location>
        <begin position="1"/>
        <end position="39"/>
    </location>
</feature>
<reference evidence="3" key="1">
    <citation type="journal article" date="2013" name="Nature">
        <title>Draft genome of the wheat A-genome progenitor Triticum urartu.</title>
        <authorList>
            <person name="Ling H.Q."/>
            <person name="Zhao S."/>
            <person name="Liu D."/>
            <person name="Wang J."/>
            <person name="Sun H."/>
            <person name="Zhang C."/>
            <person name="Fan H."/>
            <person name="Li D."/>
            <person name="Dong L."/>
            <person name="Tao Y."/>
            <person name="Gao C."/>
            <person name="Wu H."/>
            <person name="Li Y."/>
            <person name="Cui Y."/>
            <person name="Guo X."/>
            <person name="Zheng S."/>
            <person name="Wang B."/>
            <person name="Yu K."/>
            <person name="Liang Q."/>
            <person name="Yang W."/>
            <person name="Lou X."/>
            <person name="Chen J."/>
            <person name="Feng M."/>
            <person name="Jian J."/>
            <person name="Zhang X."/>
            <person name="Luo G."/>
            <person name="Jiang Y."/>
            <person name="Liu J."/>
            <person name="Wang Z."/>
            <person name="Sha Y."/>
            <person name="Zhang B."/>
            <person name="Wu H."/>
            <person name="Tang D."/>
            <person name="Shen Q."/>
            <person name="Xue P."/>
            <person name="Zou S."/>
            <person name="Wang X."/>
            <person name="Liu X."/>
            <person name="Wang F."/>
            <person name="Yang Y."/>
            <person name="An X."/>
            <person name="Dong Z."/>
            <person name="Zhang K."/>
            <person name="Zhang X."/>
            <person name="Luo M.C."/>
            <person name="Dvorak J."/>
            <person name="Tong Y."/>
            <person name="Wang J."/>
            <person name="Yang H."/>
            <person name="Li Z."/>
            <person name="Wang D."/>
            <person name="Zhang A."/>
            <person name="Wang J."/>
        </authorList>
    </citation>
    <scope>NUCLEOTIDE SEQUENCE</scope>
    <source>
        <strain evidence="3">cv. G1812</strain>
    </source>
</reference>
<accession>A0A8R7P368</accession>
<feature type="compositionally biased region" description="Basic and acidic residues" evidence="1">
    <location>
        <begin position="13"/>
        <end position="27"/>
    </location>
</feature>
<sequence length="128" mass="14284">MGMEDEDQGEGEQDGHGEGAARPEIQRRSGRGGVGPTITPDHWLSFLIPNLDLMKKRRGRILRRSPEQGETSLVDPVFGTIHWEQCRFVAVGMDNEKQKQNEAMVLLAAWFSHSSQMVPAIPVCLPSF</sequence>
<keyword evidence="3" id="KW-1185">Reference proteome</keyword>
<reference evidence="2" key="3">
    <citation type="submission" date="2022-06" db="UniProtKB">
        <authorList>
            <consortium name="EnsemblPlants"/>
        </authorList>
    </citation>
    <scope>IDENTIFICATION</scope>
</reference>
<protein>
    <submittedName>
        <fullName evidence="2">Uncharacterized protein</fullName>
    </submittedName>
</protein>
<feature type="compositionally biased region" description="Acidic residues" evidence="1">
    <location>
        <begin position="1"/>
        <end position="12"/>
    </location>
</feature>
<proteinExistence type="predicted"/>
<dbReference type="EnsemblPlants" id="TuG1812G0100002711.01.T07">
    <property type="protein sequence ID" value="TuG1812G0100002711.01.T07"/>
    <property type="gene ID" value="TuG1812G0100002711.01"/>
</dbReference>
<organism evidence="2 3">
    <name type="scientific">Triticum urartu</name>
    <name type="common">Red wild einkorn</name>
    <name type="synonym">Crithodium urartu</name>
    <dbReference type="NCBI Taxonomy" id="4572"/>
    <lineage>
        <taxon>Eukaryota</taxon>
        <taxon>Viridiplantae</taxon>
        <taxon>Streptophyta</taxon>
        <taxon>Embryophyta</taxon>
        <taxon>Tracheophyta</taxon>
        <taxon>Spermatophyta</taxon>
        <taxon>Magnoliopsida</taxon>
        <taxon>Liliopsida</taxon>
        <taxon>Poales</taxon>
        <taxon>Poaceae</taxon>
        <taxon>BOP clade</taxon>
        <taxon>Pooideae</taxon>
        <taxon>Triticodae</taxon>
        <taxon>Triticeae</taxon>
        <taxon>Triticinae</taxon>
        <taxon>Triticum</taxon>
    </lineage>
</organism>
<evidence type="ECO:0000313" key="2">
    <source>
        <dbReference type="EnsemblPlants" id="TuG1812G0100002711.01.T07"/>
    </source>
</evidence>
<evidence type="ECO:0000256" key="1">
    <source>
        <dbReference type="SAM" id="MobiDB-lite"/>
    </source>
</evidence>
<reference evidence="2" key="2">
    <citation type="submission" date="2018-03" db="EMBL/GenBank/DDBJ databases">
        <title>The Triticum urartu genome reveals the dynamic nature of wheat genome evolution.</title>
        <authorList>
            <person name="Ling H."/>
            <person name="Ma B."/>
            <person name="Shi X."/>
            <person name="Liu H."/>
            <person name="Dong L."/>
            <person name="Sun H."/>
            <person name="Cao Y."/>
            <person name="Gao Q."/>
            <person name="Zheng S."/>
            <person name="Li Y."/>
            <person name="Yu Y."/>
            <person name="Du H."/>
            <person name="Qi M."/>
            <person name="Li Y."/>
            <person name="Yu H."/>
            <person name="Cui Y."/>
            <person name="Wang N."/>
            <person name="Chen C."/>
            <person name="Wu H."/>
            <person name="Zhao Y."/>
            <person name="Zhang J."/>
            <person name="Li Y."/>
            <person name="Zhou W."/>
            <person name="Zhang B."/>
            <person name="Hu W."/>
            <person name="Eijk M."/>
            <person name="Tang J."/>
            <person name="Witsenboer H."/>
            <person name="Zhao S."/>
            <person name="Li Z."/>
            <person name="Zhang A."/>
            <person name="Wang D."/>
            <person name="Liang C."/>
        </authorList>
    </citation>
    <scope>NUCLEOTIDE SEQUENCE [LARGE SCALE GENOMIC DNA]</scope>
    <source>
        <strain evidence="2">cv. G1812</strain>
    </source>
</reference>
<dbReference type="Proteomes" id="UP000015106">
    <property type="component" value="Chromosome 1"/>
</dbReference>
<name>A0A8R7P368_TRIUA</name>
<evidence type="ECO:0000313" key="3">
    <source>
        <dbReference type="Proteomes" id="UP000015106"/>
    </source>
</evidence>